<feature type="transmembrane region" description="Helical" evidence="1">
    <location>
        <begin position="419"/>
        <end position="440"/>
    </location>
</feature>
<dbReference type="Gene3D" id="1.25.40.10">
    <property type="entry name" value="Tetratricopeptide repeat domain"/>
    <property type="match status" value="2"/>
</dbReference>
<name>A0ABX7G4H3_9GAMM</name>
<dbReference type="InterPro" id="IPR011990">
    <property type="entry name" value="TPR-like_helical_dom_sf"/>
</dbReference>
<keyword evidence="4" id="KW-1185">Reference proteome</keyword>
<evidence type="ECO:0000256" key="2">
    <source>
        <dbReference type="SAM" id="SignalP"/>
    </source>
</evidence>
<evidence type="ECO:0000313" key="3">
    <source>
        <dbReference type="EMBL" id="QRH02148.1"/>
    </source>
</evidence>
<feature type="chain" id="PRO_5046365980" description="Tetratricopeptide repeat protein" evidence="2">
    <location>
        <begin position="22"/>
        <end position="582"/>
    </location>
</feature>
<proteinExistence type="predicted"/>
<keyword evidence="1" id="KW-0472">Membrane</keyword>
<evidence type="ECO:0000313" key="4">
    <source>
        <dbReference type="Proteomes" id="UP000596252"/>
    </source>
</evidence>
<keyword evidence="2" id="KW-0732">Signal</keyword>
<dbReference type="InterPro" id="IPR029787">
    <property type="entry name" value="Nucleotide_cyclase"/>
</dbReference>
<protein>
    <recommendedName>
        <fullName evidence="5">Tetratricopeptide repeat protein</fullName>
    </recommendedName>
</protein>
<keyword evidence="1" id="KW-1133">Transmembrane helix</keyword>
<dbReference type="RefSeq" id="WP_203325773.1">
    <property type="nucleotide sequence ID" value="NZ_CP069213.1"/>
</dbReference>
<organism evidence="3 4">
    <name type="scientific">Shewanella litorisediminis</name>
    <dbReference type="NCBI Taxonomy" id="1173586"/>
    <lineage>
        <taxon>Bacteria</taxon>
        <taxon>Pseudomonadati</taxon>
        <taxon>Pseudomonadota</taxon>
        <taxon>Gammaproteobacteria</taxon>
        <taxon>Alteromonadales</taxon>
        <taxon>Shewanellaceae</taxon>
        <taxon>Shewanella</taxon>
    </lineage>
</organism>
<sequence>MGFHHRICSMLLWLLPLAVLAREPMDEIGTLVFQYPAEAKSQIALQEEEFRRTPPTELNRLRLKLLKCELLLQQGDNEAAINLAQMGEATAKRLGAEYARPYFIGCQADAYSRYNNMQVALPQLDTAVTLARRYQQPQALILALRLRGKLDTEAQNYASAIEDLRVALDAYEGIQNQQQNWIWPPKALIYGAMGQLMFATGDLDQANYYNHLGLEHIESKGKVRLELLLDAAEIAIASGKDGDGADYLTQARKLLPELSSPLELALGYSRIAAVELTRGRPDKAEDLLNIALNTFIQQQNQRHAMRAQELLAQVEFAKQNHPAALRLMSQAIATAQQLQLYPEQAQYQLKLARFHESQGEFDKAFYLMDKSLQATVKANQLSNQTRMQQFNARLGQRSVNAGAEMNPLSPFPGQSNLSWVYSLMLAMISLLLALVLWQMIRQFSSRSRPAEDYAPQSPIQLLEQAMQHAKRGGHSLSILLLGVKTLDAQEIKTLTGALKLRLRETDSLYLLNDNEILILLPYTSNQGADLVIQQLSPALTPWEHSKILLGQASMHQFDSSETLLTRATTRGMTRSTLATSPH</sequence>
<accession>A0ABX7G4H3</accession>
<dbReference type="Proteomes" id="UP000596252">
    <property type="component" value="Chromosome"/>
</dbReference>
<gene>
    <name evidence="3" type="ORF">JQC75_01570</name>
</gene>
<evidence type="ECO:0000256" key="1">
    <source>
        <dbReference type="SAM" id="Phobius"/>
    </source>
</evidence>
<reference evidence="3 4" key="1">
    <citation type="journal article" date="2012" name="Antonie Van Leeuwenhoek">
        <title>Shewanella litorisediminis sp. nov., a gammaproteobacterium isolated from a tidal flat sediment.</title>
        <authorList>
            <person name="Lee M.H."/>
            <person name="Yoon J.H."/>
        </authorList>
    </citation>
    <scope>NUCLEOTIDE SEQUENCE [LARGE SCALE GENOMIC DNA]</scope>
    <source>
        <strain evidence="3 4">SMK1-12</strain>
    </source>
</reference>
<dbReference type="SUPFAM" id="SSF48452">
    <property type="entry name" value="TPR-like"/>
    <property type="match status" value="2"/>
</dbReference>
<evidence type="ECO:0008006" key="5">
    <source>
        <dbReference type="Google" id="ProtNLM"/>
    </source>
</evidence>
<dbReference type="EMBL" id="CP069213">
    <property type="protein sequence ID" value="QRH02148.1"/>
    <property type="molecule type" value="Genomic_DNA"/>
</dbReference>
<dbReference type="SUPFAM" id="SSF55073">
    <property type="entry name" value="Nucleotide cyclase"/>
    <property type="match status" value="1"/>
</dbReference>
<keyword evidence="1" id="KW-0812">Transmembrane</keyword>
<feature type="signal peptide" evidence="2">
    <location>
        <begin position="1"/>
        <end position="21"/>
    </location>
</feature>